<evidence type="ECO:0000256" key="7">
    <source>
        <dbReference type="ARBA" id="ARBA00022692"/>
    </source>
</evidence>
<sequence>MKRHSMAHLQEPAGPGSPMARPRTPPHIGTLILLSGLSALAMNIFLPSLPGMTAYFETDYRLMQLSVALYLGINAVVQILIGPIADNMGRRPVILWGLVLFLIATIGCLLAPTAEIFLLFRMGQAVVVVGMVLGRAAVRDIYPADQAASMIGYVTMGMAVVPMLGPIVGGFLDGLFGWTANFWLLAVLGLATLILTYVDFGETSHKSGKTLIAQFREYPELLRSPRFWGFTLAAAFSAGCFYAFLGGAPFVGTEVYGLEPSTLGIYFGAPAVGYFLGNYLSGRYSVRVGLNTMVLLGSLVCAAGIGISLAVMSSGAGSAESFFGFMTLVGLGNGMVLPNATAGALSVRPHLAATASGLNGATMLAGGAGLSALAGALLTPETGASPLLVIMFICAILSTVAIVLVILRERQLRL</sequence>
<name>A0A8J3H8E1_9RHOB</name>
<dbReference type="EMBL" id="BNAP01000008">
    <property type="protein sequence ID" value="GHG91089.1"/>
    <property type="molecule type" value="Genomic_DNA"/>
</dbReference>
<feature type="region of interest" description="Disordered" evidence="11">
    <location>
        <begin position="1"/>
        <end position="21"/>
    </location>
</feature>
<dbReference type="Pfam" id="PF07690">
    <property type="entry name" value="MFS_1"/>
    <property type="match status" value="1"/>
</dbReference>
<dbReference type="InterPro" id="IPR011701">
    <property type="entry name" value="MFS"/>
</dbReference>
<evidence type="ECO:0000256" key="6">
    <source>
        <dbReference type="ARBA" id="ARBA00022475"/>
    </source>
</evidence>
<evidence type="ECO:0000313" key="14">
    <source>
        <dbReference type="Proteomes" id="UP000611500"/>
    </source>
</evidence>
<dbReference type="InterPro" id="IPR005829">
    <property type="entry name" value="Sugar_transporter_CS"/>
</dbReference>
<dbReference type="PROSITE" id="PS50850">
    <property type="entry name" value="MFS"/>
    <property type="match status" value="1"/>
</dbReference>
<dbReference type="InterPro" id="IPR020846">
    <property type="entry name" value="MFS_dom"/>
</dbReference>
<evidence type="ECO:0000256" key="8">
    <source>
        <dbReference type="ARBA" id="ARBA00022989"/>
    </source>
</evidence>
<reference evidence="13" key="2">
    <citation type="submission" date="2020-09" db="EMBL/GenBank/DDBJ databases">
        <authorList>
            <person name="Sun Q."/>
            <person name="Zhou Y."/>
        </authorList>
    </citation>
    <scope>NUCLEOTIDE SEQUENCE</scope>
    <source>
        <strain evidence="13">CGMCC 1.7081</strain>
    </source>
</reference>
<keyword evidence="8 10" id="KW-1133">Transmembrane helix</keyword>
<comment type="similarity">
    <text evidence="3 10">Belongs to the major facilitator superfamily. Bcr/CmlA family.</text>
</comment>
<evidence type="ECO:0000313" key="13">
    <source>
        <dbReference type="EMBL" id="GHG91089.1"/>
    </source>
</evidence>
<evidence type="ECO:0000256" key="9">
    <source>
        <dbReference type="ARBA" id="ARBA00023136"/>
    </source>
</evidence>
<comment type="caution">
    <text evidence="13">The sequence shown here is derived from an EMBL/GenBank/DDBJ whole genome shotgun (WGS) entry which is preliminary data.</text>
</comment>
<feature type="transmembrane region" description="Helical" evidence="10">
    <location>
        <begin position="150"/>
        <end position="172"/>
    </location>
</feature>
<comment type="similarity">
    <text evidence="4">Belongs to the major facilitator superfamily. TCR/Tet family.</text>
</comment>
<dbReference type="GO" id="GO:0005886">
    <property type="term" value="C:plasma membrane"/>
    <property type="evidence" value="ECO:0007669"/>
    <property type="project" value="UniProtKB-SubCell"/>
</dbReference>
<evidence type="ECO:0000256" key="5">
    <source>
        <dbReference type="ARBA" id="ARBA00022448"/>
    </source>
</evidence>
<dbReference type="NCBIfam" id="TIGR00710">
    <property type="entry name" value="efflux_Bcr_CflA"/>
    <property type="match status" value="1"/>
</dbReference>
<dbReference type="PRINTS" id="PR01035">
    <property type="entry name" value="TCRTETA"/>
</dbReference>
<keyword evidence="5 10" id="KW-0813">Transport</keyword>
<feature type="transmembrane region" description="Helical" evidence="10">
    <location>
        <begin position="357"/>
        <end position="378"/>
    </location>
</feature>
<feature type="transmembrane region" description="Helical" evidence="10">
    <location>
        <begin position="178"/>
        <end position="198"/>
    </location>
</feature>
<comment type="subcellular location">
    <subcellularLocation>
        <location evidence="10">Cell inner membrane</location>
        <topology evidence="10">Multi-pass membrane protein</topology>
    </subcellularLocation>
    <subcellularLocation>
        <location evidence="2">Cell membrane</location>
        <topology evidence="2">Multi-pass membrane protein</topology>
    </subcellularLocation>
</comment>
<gene>
    <name evidence="13" type="ORF">GCM10010961_22050</name>
</gene>
<feature type="transmembrane region" description="Helical" evidence="10">
    <location>
        <begin position="322"/>
        <end position="345"/>
    </location>
</feature>
<accession>A0A8J3H8E1</accession>
<dbReference type="SUPFAM" id="SSF103473">
    <property type="entry name" value="MFS general substrate transporter"/>
    <property type="match status" value="1"/>
</dbReference>
<evidence type="ECO:0000256" key="11">
    <source>
        <dbReference type="SAM" id="MobiDB-lite"/>
    </source>
</evidence>
<dbReference type="Gene3D" id="1.20.1720.10">
    <property type="entry name" value="Multidrug resistance protein D"/>
    <property type="match status" value="1"/>
</dbReference>
<keyword evidence="14" id="KW-1185">Reference proteome</keyword>
<dbReference type="InterPro" id="IPR004812">
    <property type="entry name" value="Efflux_drug-R_Bcr/CmlA"/>
</dbReference>
<evidence type="ECO:0000259" key="12">
    <source>
        <dbReference type="PROSITE" id="PS50850"/>
    </source>
</evidence>
<evidence type="ECO:0000256" key="1">
    <source>
        <dbReference type="ARBA" id="ARBA00003279"/>
    </source>
</evidence>
<keyword evidence="10" id="KW-0997">Cell inner membrane</keyword>
<proteinExistence type="inferred from homology"/>
<evidence type="ECO:0000256" key="4">
    <source>
        <dbReference type="ARBA" id="ARBA00007520"/>
    </source>
</evidence>
<feature type="transmembrane region" description="Helical" evidence="10">
    <location>
        <begin position="263"/>
        <end position="281"/>
    </location>
</feature>
<dbReference type="Proteomes" id="UP000611500">
    <property type="component" value="Unassembled WGS sequence"/>
</dbReference>
<evidence type="ECO:0000256" key="3">
    <source>
        <dbReference type="ARBA" id="ARBA00006236"/>
    </source>
</evidence>
<dbReference type="GO" id="GO:1990961">
    <property type="term" value="P:xenobiotic detoxification by transmembrane export across the plasma membrane"/>
    <property type="evidence" value="ECO:0007669"/>
    <property type="project" value="InterPro"/>
</dbReference>
<keyword evidence="6" id="KW-1003">Cell membrane</keyword>
<organism evidence="13 14">
    <name type="scientific">Pseudodonghicola xiamenensis</name>
    <dbReference type="NCBI Taxonomy" id="337702"/>
    <lineage>
        <taxon>Bacteria</taxon>
        <taxon>Pseudomonadati</taxon>
        <taxon>Pseudomonadota</taxon>
        <taxon>Alphaproteobacteria</taxon>
        <taxon>Rhodobacterales</taxon>
        <taxon>Paracoccaceae</taxon>
        <taxon>Pseudodonghicola</taxon>
    </lineage>
</organism>
<feature type="transmembrane region" description="Helical" evidence="10">
    <location>
        <begin position="384"/>
        <end position="407"/>
    </location>
</feature>
<feature type="transmembrane region" description="Helical" evidence="10">
    <location>
        <begin position="293"/>
        <end position="316"/>
    </location>
</feature>
<reference evidence="13" key="1">
    <citation type="journal article" date="2014" name="Int. J. Syst. Evol. Microbiol.">
        <title>Complete genome sequence of Corynebacterium casei LMG S-19264T (=DSM 44701T), isolated from a smear-ripened cheese.</title>
        <authorList>
            <consortium name="US DOE Joint Genome Institute (JGI-PGF)"/>
            <person name="Walter F."/>
            <person name="Albersmeier A."/>
            <person name="Kalinowski J."/>
            <person name="Ruckert C."/>
        </authorList>
    </citation>
    <scope>NUCLEOTIDE SEQUENCE</scope>
    <source>
        <strain evidence="13">CGMCC 1.7081</strain>
    </source>
</reference>
<comment type="function">
    <text evidence="1">Resistance to tetracycline by an active tetracycline efflux. This is an energy-dependent process that decreases the accumulation of the antibiotic in whole cells. This protein functions as a metal-tetracycline/H(+) antiporter.</text>
</comment>
<feature type="transmembrane region" description="Helical" evidence="10">
    <location>
        <begin position="118"/>
        <end position="138"/>
    </location>
</feature>
<keyword evidence="9 10" id="KW-0472">Membrane</keyword>
<dbReference type="PANTHER" id="PTHR23502:SF132">
    <property type="entry name" value="POLYAMINE TRANSPORTER 2-RELATED"/>
    <property type="match status" value="1"/>
</dbReference>
<protein>
    <recommendedName>
        <fullName evidence="10">Bcr/CflA family efflux transporter</fullName>
    </recommendedName>
</protein>
<dbReference type="PROSITE" id="PS00216">
    <property type="entry name" value="SUGAR_TRANSPORT_1"/>
    <property type="match status" value="1"/>
</dbReference>
<feature type="transmembrane region" description="Helical" evidence="10">
    <location>
        <begin position="62"/>
        <end position="81"/>
    </location>
</feature>
<dbReference type="PANTHER" id="PTHR23502">
    <property type="entry name" value="MAJOR FACILITATOR SUPERFAMILY"/>
    <property type="match status" value="1"/>
</dbReference>
<dbReference type="InterPro" id="IPR001958">
    <property type="entry name" value="Tet-R_TetA/multi-R_MdtG-like"/>
</dbReference>
<evidence type="ECO:0000256" key="2">
    <source>
        <dbReference type="ARBA" id="ARBA00004651"/>
    </source>
</evidence>
<dbReference type="AlphaFoldDB" id="A0A8J3H8E1"/>
<dbReference type="CDD" id="cd17320">
    <property type="entry name" value="MFS_MdfA_MDR_like"/>
    <property type="match status" value="1"/>
</dbReference>
<keyword evidence="7 10" id="KW-0812">Transmembrane</keyword>
<dbReference type="GO" id="GO:0042910">
    <property type="term" value="F:xenobiotic transmembrane transporter activity"/>
    <property type="evidence" value="ECO:0007669"/>
    <property type="project" value="InterPro"/>
</dbReference>
<dbReference type="InterPro" id="IPR036259">
    <property type="entry name" value="MFS_trans_sf"/>
</dbReference>
<evidence type="ECO:0000256" key="10">
    <source>
        <dbReference type="RuleBase" id="RU365088"/>
    </source>
</evidence>
<feature type="domain" description="Major facilitator superfamily (MFS) profile" evidence="12">
    <location>
        <begin position="27"/>
        <end position="413"/>
    </location>
</feature>
<feature type="transmembrane region" description="Helical" evidence="10">
    <location>
        <begin position="28"/>
        <end position="50"/>
    </location>
</feature>
<feature type="transmembrane region" description="Helical" evidence="10">
    <location>
        <begin position="227"/>
        <end position="251"/>
    </location>
</feature>
<feature type="transmembrane region" description="Helical" evidence="10">
    <location>
        <begin position="93"/>
        <end position="112"/>
    </location>
</feature>